<dbReference type="GO" id="GO:0016780">
    <property type="term" value="F:phosphotransferase activity, for other substituted phosphate groups"/>
    <property type="evidence" value="ECO:0007669"/>
    <property type="project" value="TreeGrafter"/>
</dbReference>
<keyword evidence="5" id="KW-1185">Reference proteome</keyword>
<protein>
    <submittedName>
        <fullName evidence="4">Sugar transferase involved in LPS biosynthesis (Colanic, teichoic acid)</fullName>
    </submittedName>
</protein>
<evidence type="ECO:0000259" key="3">
    <source>
        <dbReference type="Pfam" id="PF02397"/>
    </source>
</evidence>
<dbReference type="Proteomes" id="UP000199800">
    <property type="component" value="Unassembled WGS sequence"/>
</dbReference>
<feature type="transmembrane region" description="Helical" evidence="2">
    <location>
        <begin position="25"/>
        <end position="46"/>
    </location>
</feature>
<evidence type="ECO:0000313" key="4">
    <source>
        <dbReference type="EMBL" id="SES78882.1"/>
    </source>
</evidence>
<name>A0A1H9ZB86_9FIRM</name>
<comment type="similarity">
    <text evidence="1">Belongs to the bacterial sugar transferase family.</text>
</comment>
<keyword evidence="2" id="KW-1133">Transmembrane helix</keyword>
<keyword evidence="2" id="KW-0472">Membrane</keyword>
<dbReference type="RefSeq" id="WP_242939659.1">
    <property type="nucleotide sequence ID" value="NZ_FOHN01000003.1"/>
</dbReference>
<dbReference type="STRING" id="29364.SAMN04487772_103113"/>
<dbReference type="InterPro" id="IPR003362">
    <property type="entry name" value="Bact_transf"/>
</dbReference>
<dbReference type="AlphaFoldDB" id="A0A1H9ZB86"/>
<keyword evidence="4" id="KW-0808">Transferase</keyword>
<gene>
    <name evidence="4" type="ORF">SAMN04487772_103113</name>
</gene>
<evidence type="ECO:0000313" key="5">
    <source>
        <dbReference type="Proteomes" id="UP000199800"/>
    </source>
</evidence>
<accession>A0A1H9ZB86</accession>
<evidence type="ECO:0000256" key="1">
    <source>
        <dbReference type="ARBA" id="ARBA00006464"/>
    </source>
</evidence>
<proteinExistence type="inferred from homology"/>
<reference evidence="4 5" key="1">
    <citation type="submission" date="2016-10" db="EMBL/GenBank/DDBJ databases">
        <authorList>
            <person name="de Groot N.N."/>
        </authorList>
    </citation>
    <scope>NUCLEOTIDE SEQUENCE [LARGE SCALE GENOMIC DNA]</scope>
    <source>
        <strain evidence="4 5">DSM 1801</strain>
    </source>
</reference>
<dbReference type="Pfam" id="PF02397">
    <property type="entry name" value="Bac_transf"/>
    <property type="match status" value="1"/>
</dbReference>
<keyword evidence="2" id="KW-0812">Transmembrane</keyword>
<dbReference type="PANTHER" id="PTHR30576:SF0">
    <property type="entry name" value="UNDECAPRENYL-PHOSPHATE N-ACETYLGALACTOSAMINYL 1-PHOSPHATE TRANSFERASE-RELATED"/>
    <property type="match status" value="1"/>
</dbReference>
<organism evidence="4 5">
    <name type="scientific">[Clostridium] polysaccharolyticum</name>
    <dbReference type="NCBI Taxonomy" id="29364"/>
    <lineage>
        <taxon>Bacteria</taxon>
        <taxon>Bacillati</taxon>
        <taxon>Bacillota</taxon>
        <taxon>Clostridia</taxon>
        <taxon>Lachnospirales</taxon>
        <taxon>Lachnospiraceae</taxon>
    </lineage>
</organism>
<dbReference type="EMBL" id="FOHN01000003">
    <property type="protein sequence ID" value="SES78882.1"/>
    <property type="molecule type" value="Genomic_DNA"/>
</dbReference>
<sequence>MKNDMPNARPADVFYRDYIKRGIDLIISIPILIIALIPMVIIAIAIKLDSPGEILFKQDRIGKDGKVFRMLKFRSMCVGAEKIGSGVYSGKGDSRVTRVGKIIRATSLDELPQFFNVLKGDMSLIGPRPPLTYHPWPIEEYTEEQRHMFDVRPGFTGWAQINGRKGVEWNHRIELSVWYVRHVRLWLDIKIFFITIGKVIANSDNVNTGETIKKD</sequence>
<evidence type="ECO:0000256" key="2">
    <source>
        <dbReference type="SAM" id="Phobius"/>
    </source>
</evidence>
<dbReference type="PANTHER" id="PTHR30576">
    <property type="entry name" value="COLANIC BIOSYNTHESIS UDP-GLUCOSE LIPID CARRIER TRANSFERASE"/>
    <property type="match status" value="1"/>
</dbReference>
<feature type="domain" description="Bacterial sugar transferase" evidence="3">
    <location>
        <begin position="20"/>
        <end position="200"/>
    </location>
</feature>